<comment type="cofactor">
    <cofactor evidence="1">
        <name>Mg(2+)</name>
        <dbReference type="ChEBI" id="CHEBI:18420"/>
    </cofactor>
</comment>
<evidence type="ECO:0000313" key="6">
    <source>
        <dbReference type="EMBL" id="TBW73351.1"/>
    </source>
</evidence>
<proteinExistence type="inferred from homology"/>
<evidence type="ECO:0000313" key="8">
    <source>
        <dbReference type="Proteomes" id="UP000293637"/>
    </source>
</evidence>
<dbReference type="InterPro" id="IPR051600">
    <property type="entry name" value="Beta-PGM-like"/>
</dbReference>
<reference evidence="6 8" key="2">
    <citation type="journal article" date="2019" name="Sci. Transl. Med.">
        <title>Quorum sensing between bacterial species on the skin protects against epidermal injury in atopic dermatitis.</title>
        <authorList>
            <person name="Williams M.R."/>
        </authorList>
    </citation>
    <scope>NUCLEOTIDE SEQUENCE [LARGE SCALE GENOMIC DNA]</scope>
    <source>
        <strain evidence="6 8">E7</strain>
    </source>
</reference>
<protein>
    <submittedName>
        <fullName evidence="6">HAD family hydrolase</fullName>
    </submittedName>
    <submittedName>
        <fullName evidence="5">HAD hydrolase, family IA, variant 3</fullName>
    </submittedName>
</protein>
<dbReference type="SUPFAM" id="SSF56784">
    <property type="entry name" value="HAD-like"/>
    <property type="match status" value="1"/>
</dbReference>
<keyword evidence="3" id="KW-0479">Metal-binding</keyword>
<comment type="similarity">
    <text evidence="2">Belongs to the HAD-like hydrolase superfamily. CbbY/CbbZ/Gph/YieH family.</text>
</comment>
<evidence type="ECO:0000256" key="4">
    <source>
        <dbReference type="ARBA" id="ARBA00022842"/>
    </source>
</evidence>
<comment type="caution">
    <text evidence="6">The sequence shown here is derived from an EMBL/GenBank/DDBJ whole genome shotgun (WGS) entry which is preliminary data.</text>
</comment>
<evidence type="ECO:0000256" key="1">
    <source>
        <dbReference type="ARBA" id="ARBA00001946"/>
    </source>
</evidence>
<dbReference type="Proteomes" id="UP000070063">
    <property type="component" value="Unassembled WGS sequence"/>
</dbReference>
<dbReference type="GeneID" id="58091407"/>
<dbReference type="eggNOG" id="COG0637">
    <property type="taxonomic scope" value="Bacteria"/>
</dbReference>
<dbReference type="Proteomes" id="UP000293637">
    <property type="component" value="Unassembled WGS sequence"/>
</dbReference>
<sequence length="215" mass="24040">MYKAVVFDFDGTIIDTEEHLFSLINKHLTSHKLSPISRSFYRSNVGGKAQPLHDYLTEALGVDDKQAIYTEHNDTSKHLEVKETIAQLMRYLKQHHIPMAIATSSYRQDIMPTVHQLGLDAYVDVIVGREDVDDIKPNPDPYLVAVQKLNYAPGHCLAIEDSVNGATAAVTAGLDVIVNTNEMTKQQDFSAISYIGKDMDFDSIVTACFERGKEH</sequence>
<dbReference type="RefSeq" id="WP_002460137.1">
    <property type="nucleotide sequence ID" value="NZ_AP021848.1"/>
</dbReference>
<dbReference type="STRING" id="28035.B6N84_03330"/>
<dbReference type="InterPro" id="IPR023198">
    <property type="entry name" value="PGP-like_dom2"/>
</dbReference>
<evidence type="ECO:0000313" key="7">
    <source>
        <dbReference type="Proteomes" id="UP000070063"/>
    </source>
</evidence>
<dbReference type="Gene3D" id="3.40.50.1000">
    <property type="entry name" value="HAD superfamily/HAD-like"/>
    <property type="match status" value="1"/>
</dbReference>
<dbReference type="InterPro" id="IPR041492">
    <property type="entry name" value="HAD_2"/>
</dbReference>
<dbReference type="NCBIfam" id="TIGR01509">
    <property type="entry name" value="HAD-SF-IA-v3"/>
    <property type="match status" value="1"/>
</dbReference>
<dbReference type="AlphaFoldDB" id="A0A133QAQ6"/>
<dbReference type="PANTHER" id="PTHR46193:SF21">
    <property type="entry name" value="SLL1138 PROTEIN"/>
    <property type="match status" value="1"/>
</dbReference>
<dbReference type="OMA" id="HTLDDSW"/>
<evidence type="ECO:0000256" key="2">
    <source>
        <dbReference type="ARBA" id="ARBA00006171"/>
    </source>
</evidence>
<organism evidence="6 8">
    <name type="scientific">Staphylococcus lugdunensis</name>
    <dbReference type="NCBI Taxonomy" id="28035"/>
    <lineage>
        <taxon>Bacteria</taxon>
        <taxon>Bacillati</taxon>
        <taxon>Bacillota</taxon>
        <taxon>Bacilli</taxon>
        <taxon>Bacillales</taxon>
        <taxon>Staphylococcaceae</taxon>
        <taxon>Staphylococcus</taxon>
    </lineage>
</organism>
<dbReference type="Gene3D" id="1.10.150.240">
    <property type="entry name" value="Putative phosphatase, domain 2"/>
    <property type="match status" value="1"/>
</dbReference>
<dbReference type="Pfam" id="PF13419">
    <property type="entry name" value="HAD_2"/>
    <property type="match status" value="1"/>
</dbReference>
<accession>A0A133QAQ6</accession>
<dbReference type="EMBL" id="LRQI01000020">
    <property type="protein sequence ID" value="KXA39982.1"/>
    <property type="molecule type" value="Genomic_DNA"/>
</dbReference>
<gene>
    <name evidence="6" type="ORF">EQ812_00690</name>
    <name evidence="5" type="ORF">HMPREF3225_00417</name>
</gene>
<dbReference type="GO" id="GO:0046872">
    <property type="term" value="F:metal ion binding"/>
    <property type="evidence" value="ECO:0007669"/>
    <property type="project" value="UniProtKB-KW"/>
</dbReference>
<dbReference type="InterPro" id="IPR006439">
    <property type="entry name" value="HAD-SF_hydro_IA"/>
</dbReference>
<dbReference type="PRINTS" id="PR00413">
    <property type="entry name" value="HADHALOGNASE"/>
</dbReference>
<keyword evidence="6" id="KW-0378">Hydrolase</keyword>
<keyword evidence="4" id="KW-0460">Magnesium</keyword>
<dbReference type="InterPro" id="IPR036412">
    <property type="entry name" value="HAD-like_sf"/>
</dbReference>
<dbReference type="SFLD" id="SFLDG01129">
    <property type="entry name" value="C1.5:_HAD__Beta-PGM__Phosphata"/>
    <property type="match status" value="1"/>
</dbReference>
<dbReference type="SFLD" id="SFLDS00003">
    <property type="entry name" value="Haloacid_Dehalogenase"/>
    <property type="match status" value="1"/>
</dbReference>
<dbReference type="PANTHER" id="PTHR46193">
    <property type="entry name" value="6-PHOSPHOGLUCONATE PHOSPHATASE"/>
    <property type="match status" value="1"/>
</dbReference>
<evidence type="ECO:0000313" key="5">
    <source>
        <dbReference type="EMBL" id="KXA39982.1"/>
    </source>
</evidence>
<name>A0A133QAQ6_STALU</name>
<dbReference type="EMBL" id="SCHB01000001">
    <property type="protein sequence ID" value="TBW73351.1"/>
    <property type="molecule type" value="Genomic_DNA"/>
</dbReference>
<dbReference type="InterPro" id="IPR023214">
    <property type="entry name" value="HAD_sf"/>
</dbReference>
<dbReference type="GO" id="GO:0016787">
    <property type="term" value="F:hydrolase activity"/>
    <property type="evidence" value="ECO:0007669"/>
    <property type="project" value="UniProtKB-KW"/>
</dbReference>
<evidence type="ECO:0000256" key="3">
    <source>
        <dbReference type="ARBA" id="ARBA00022723"/>
    </source>
</evidence>
<reference evidence="5 7" key="1">
    <citation type="submission" date="2016-01" db="EMBL/GenBank/DDBJ databases">
        <authorList>
            <person name="Mitreva M."/>
            <person name="Pepin K.H."/>
            <person name="Mihindukulasuriya K.A."/>
            <person name="Fulton R."/>
            <person name="Fronick C."/>
            <person name="O'Laughlin M."/>
            <person name="Miner T."/>
            <person name="Herter B."/>
            <person name="Rosa B.A."/>
            <person name="Cordes M."/>
            <person name="Tomlinson C."/>
            <person name="Wollam A."/>
            <person name="Palsikar V.B."/>
            <person name="Mardis E.R."/>
            <person name="Wilson R.K."/>
        </authorList>
    </citation>
    <scope>NUCLEOTIDE SEQUENCE [LARGE SCALE GENOMIC DNA]</scope>
    <source>
        <strain evidence="5 7">MJR7738</strain>
    </source>
</reference>